<evidence type="ECO:0000313" key="1">
    <source>
        <dbReference type="EMBL" id="ALO80170.1"/>
    </source>
</evidence>
<dbReference type="Proteomes" id="UP000229115">
    <property type="component" value="Segment"/>
</dbReference>
<dbReference type="EMBL" id="KT962245">
    <property type="protein sequence ID" value="ALO80170.1"/>
    <property type="molecule type" value="Genomic_RNA"/>
</dbReference>
<evidence type="ECO:0008006" key="3">
    <source>
        <dbReference type="Google" id="ProtNLM"/>
    </source>
</evidence>
<name>A0A0S2MW96_9CAUD</name>
<sequence length="250" mass="28760">MARAKIVLPSILTKDSWFYKENKDICDPHLGKPYISYSTSTSWISYREDLIKQKFAKIKLDAKKLYAELGNYLGEAVENGKFGENPNQFTGQENFRLIPRPEGAEYEKMILIDMGDYIILGFIDIFLETSEFELPEKVGGKTNVKVAVANVQDLKTGGKKKEDEYASEDYTQVILYAKALENRGYKIGKTSVWFVRRTGSHINPPLHISDEQFEIPLEYNEARVDFALKKIDKSVREISDCYKTYLKFFG</sequence>
<protein>
    <recommendedName>
        <fullName evidence="3">PD-(D/E)XK endonuclease-like domain-containing protein</fullName>
    </recommendedName>
</protein>
<gene>
    <name evidence="1" type="ORF">Phi4113_161</name>
</gene>
<accession>A0A0S2MW96</accession>
<organism evidence="1 2">
    <name type="scientific">Cellulophaga phage phi4:1_13</name>
    <dbReference type="NCBI Taxonomy" id="1747284"/>
    <lineage>
        <taxon>Viruses</taxon>
        <taxon>Duplodnaviria</taxon>
        <taxon>Heunggongvirae</taxon>
        <taxon>Uroviricota</taxon>
        <taxon>Caudoviricetes</taxon>
        <taxon>Lightbulbvirus</taxon>
        <taxon>Lightbulbvirus Cba41</taxon>
    </lineage>
</organism>
<evidence type="ECO:0000313" key="2">
    <source>
        <dbReference type="Proteomes" id="UP000229115"/>
    </source>
</evidence>
<reference evidence="1 2" key="1">
    <citation type="submission" date="2015-10" db="EMBL/GenBank/DDBJ databases">
        <title>Large-scale maps of variable infection efficiencies in aquatic Bacteriodetes phage-host model systems.</title>
        <authorList>
            <person name="Holmfeldt K."/>
            <person name="Solonenko N."/>
            <person name="Howard-Varona C."/>
            <person name="Moreno M."/>
            <person name="Malmstrom R.R."/>
            <person name="Blow M.J."/>
            <person name="Sullivan M.B."/>
        </authorList>
    </citation>
    <scope>NUCLEOTIDE SEQUENCE [LARGE SCALE GENOMIC DNA]</scope>
</reference>
<proteinExistence type="predicted"/>